<organism evidence="1 2">
    <name type="scientific">Rothia mucilaginosa</name>
    <dbReference type="NCBI Taxonomy" id="43675"/>
    <lineage>
        <taxon>Bacteria</taxon>
        <taxon>Bacillati</taxon>
        <taxon>Actinomycetota</taxon>
        <taxon>Actinomycetes</taxon>
        <taxon>Micrococcales</taxon>
        <taxon>Micrococcaceae</taxon>
        <taxon>Rothia</taxon>
    </lineage>
</organism>
<proteinExistence type="predicted"/>
<evidence type="ECO:0000313" key="1">
    <source>
        <dbReference type="EMBL" id="MBF1674330.1"/>
    </source>
</evidence>
<gene>
    <name evidence="1" type="ORF">HXO65_09055</name>
</gene>
<reference evidence="1" key="1">
    <citation type="submission" date="2020-04" db="EMBL/GenBank/DDBJ databases">
        <title>Deep metagenomics examines the oral microbiome during advanced dental caries in children, revealing novel taxa and co-occurrences with host molecules.</title>
        <authorList>
            <person name="Baker J.L."/>
            <person name="Morton J.T."/>
            <person name="Dinis M."/>
            <person name="Alvarez R."/>
            <person name="Tran N.C."/>
            <person name="Knight R."/>
            <person name="Edlund A."/>
        </authorList>
    </citation>
    <scope>NUCLEOTIDE SEQUENCE</scope>
    <source>
        <strain evidence="1">JCVI_47_bin.3</strain>
    </source>
</reference>
<accession>A0A930Q4V4</accession>
<sequence>MAERLSEKFEIRPWQEGDDLALLEIWNSARNEVEERQRGLFGPDTDAPFSRTLVVTVSGVPVAAGTVVASLLHPTR</sequence>
<evidence type="ECO:0000313" key="2">
    <source>
        <dbReference type="Proteomes" id="UP000785653"/>
    </source>
</evidence>
<dbReference type="AlphaFoldDB" id="A0A930Q4V4"/>
<dbReference type="EMBL" id="JABZXS010000265">
    <property type="protein sequence ID" value="MBF1674330.1"/>
    <property type="molecule type" value="Genomic_DNA"/>
</dbReference>
<name>A0A930Q4V4_9MICC</name>
<comment type="caution">
    <text evidence="1">The sequence shown here is derived from an EMBL/GenBank/DDBJ whole genome shotgun (WGS) entry which is preliminary data.</text>
</comment>
<dbReference type="Proteomes" id="UP000785653">
    <property type="component" value="Unassembled WGS sequence"/>
</dbReference>
<protein>
    <submittedName>
        <fullName evidence="1">N-acetyltransferase</fullName>
    </submittedName>
</protein>
<feature type="non-terminal residue" evidence="1">
    <location>
        <position position="76"/>
    </location>
</feature>